<keyword evidence="4" id="KW-0560">Oxidoreductase</keyword>
<gene>
    <name evidence="7" type="ORF">B7R21_16335</name>
</gene>
<dbReference type="Proteomes" id="UP000256709">
    <property type="component" value="Unassembled WGS sequence"/>
</dbReference>
<evidence type="ECO:0000256" key="2">
    <source>
        <dbReference type="ARBA" id="ARBA00022723"/>
    </source>
</evidence>
<sequence length="355" mass="36912">MHGVFLPGDETAVIRQFPKPEPGPGQVVVHVGASGICGSDIGFIYRGYKTHKGLDGAPAYKGVIAGHEPSGRIVAAGAGVTRFGVGDDVIVYHIQGCGRCRNCRSGYFISCTDQPHKASYGWQRDGGHAEFVLVDESTCIPLLGDLTFVDGALIACGFGTAYEGLKRTGIRGGEDLLVVGLGPVGLAAAMLGRMLGARRIIGVERSAARIEFVKSTGLVDDIVVADENTTAAVLGLTDGVGCQVTVDCSGTTPGRSTAVECAAEWGRVGLLGEGGRLETEVSDTLLHKQLTLTASWVTSLQGMEDVARMLAHAGLHPEIVVSHTLPLLEADEGYRLAAAGAEGKVVLVPEGAPVR</sequence>
<evidence type="ECO:0000259" key="6">
    <source>
        <dbReference type="SMART" id="SM00829"/>
    </source>
</evidence>
<dbReference type="GO" id="GO:0008270">
    <property type="term" value="F:zinc ion binding"/>
    <property type="evidence" value="ECO:0007669"/>
    <property type="project" value="InterPro"/>
</dbReference>
<dbReference type="PANTHER" id="PTHR43401">
    <property type="entry name" value="L-THREONINE 3-DEHYDROGENASE"/>
    <property type="match status" value="1"/>
</dbReference>
<evidence type="ECO:0000256" key="1">
    <source>
        <dbReference type="ARBA" id="ARBA00001947"/>
    </source>
</evidence>
<dbReference type="EMBL" id="NBXA01000028">
    <property type="protein sequence ID" value="RFA07158.1"/>
    <property type="molecule type" value="Genomic_DNA"/>
</dbReference>
<evidence type="ECO:0000256" key="4">
    <source>
        <dbReference type="ARBA" id="ARBA00023002"/>
    </source>
</evidence>
<dbReference type="InterPro" id="IPR036291">
    <property type="entry name" value="NAD(P)-bd_dom_sf"/>
</dbReference>
<evidence type="ECO:0000313" key="7">
    <source>
        <dbReference type="EMBL" id="RFA07158.1"/>
    </source>
</evidence>
<dbReference type="InterPro" id="IPR050129">
    <property type="entry name" value="Zn_alcohol_dh"/>
</dbReference>
<dbReference type="SMART" id="SM00829">
    <property type="entry name" value="PKS_ER"/>
    <property type="match status" value="1"/>
</dbReference>
<reference evidence="7 8" key="1">
    <citation type="submission" date="2017-04" db="EMBL/GenBank/DDBJ databases">
        <title>Comparative genome analysis of Subtercola boreus.</title>
        <authorList>
            <person name="Cho Y.-J."/>
            <person name="Cho A."/>
            <person name="Kim O.-S."/>
            <person name="Lee J.-I."/>
        </authorList>
    </citation>
    <scope>NUCLEOTIDE SEQUENCE [LARGE SCALE GENOMIC DNA]</scope>
    <source>
        <strain evidence="7 8">P27444</strain>
    </source>
</reference>
<comment type="cofactor">
    <cofactor evidence="1 5">
        <name>Zn(2+)</name>
        <dbReference type="ChEBI" id="CHEBI:29105"/>
    </cofactor>
</comment>
<keyword evidence="3 5" id="KW-0862">Zinc</keyword>
<dbReference type="SUPFAM" id="SSF50129">
    <property type="entry name" value="GroES-like"/>
    <property type="match status" value="1"/>
</dbReference>
<dbReference type="CDD" id="cd08239">
    <property type="entry name" value="THR_DH_like"/>
    <property type="match status" value="1"/>
</dbReference>
<dbReference type="Gene3D" id="3.90.180.10">
    <property type="entry name" value="Medium-chain alcohol dehydrogenases, catalytic domain"/>
    <property type="match status" value="1"/>
</dbReference>
<dbReference type="GO" id="GO:0016491">
    <property type="term" value="F:oxidoreductase activity"/>
    <property type="evidence" value="ECO:0007669"/>
    <property type="project" value="UniProtKB-KW"/>
</dbReference>
<organism evidence="7 8">
    <name type="scientific">Subtercola boreus</name>
    <dbReference type="NCBI Taxonomy" id="120213"/>
    <lineage>
        <taxon>Bacteria</taxon>
        <taxon>Bacillati</taxon>
        <taxon>Actinomycetota</taxon>
        <taxon>Actinomycetes</taxon>
        <taxon>Micrococcales</taxon>
        <taxon>Microbacteriaceae</taxon>
        <taxon>Subtercola</taxon>
    </lineage>
</organism>
<dbReference type="InterPro" id="IPR013149">
    <property type="entry name" value="ADH-like_C"/>
</dbReference>
<evidence type="ECO:0000256" key="5">
    <source>
        <dbReference type="RuleBase" id="RU361277"/>
    </source>
</evidence>
<dbReference type="Pfam" id="PF08240">
    <property type="entry name" value="ADH_N"/>
    <property type="match status" value="1"/>
</dbReference>
<accession>A0A3E0VCD5</accession>
<feature type="domain" description="Enoyl reductase (ER)" evidence="6">
    <location>
        <begin position="8"/>
        <end position="347"/>
    </location>
</feature>
<dbReference type="PROSITE" id="PS00059">
    <property type="entry name" value="ADH_ZINC"/>
    <property type="match status" value="1"/>
</dbReference>
<dbReference type="OrthoDB" id="9797931at2"/>
<dbReference type="SUPFAM" id="SSF51735">
    <property type="entry name" value="NAD(P)-binding Rossmann-fold domains"/>
    <property type="match status" value="1"/>
</dbReference>
<comment type="similarity">
    <text evidence="5">Belongs to the zinc-containing alcohol dehydrogenase family.</text>
</comment>
<comment type="caution">
    <text evidence="7">The sequence shown here is derived from an EMBL/GenBank/DDBJ whole genome shotgun (WGS) entry which is preliminary data.</text>
</comment>
<evidence type="ECO:0000256" key="3">
    <source>
        <dbReference type="ARBA" id="ARBA00022833"/>
    </source>
</evidence>
<dbReference type="InterPro" id="IPR002328">
    <property type="entry name" value="ADH_Zn_CS"/>
</dbReference>
<dbReference type="InterPro" id="IPR020843">
    <property type="entry name" value="ER"/>
</dbReference>
<dbReference type="Pfam" id="PF00107">
    <property type="entry name" value="ADH_zinc_N"/>
    <property type="match status" value="1"/>
</dbReference>
<evidence type="ECO:0000313" key="8">
    <source>
        <dbReference type="Proteomes" id="UP000256709"/>
    </source>
</evidence>
<keyword evidence="2 5" id="KW-0479">Metal-binding</keyword>
<proteinExistence type="inferred from homology"/>
<dbReference type="PANTHER" id="PTHR43401:SF2">
    <property type="entry name" value="L-THREONINE 3-DEHYDROGENASE"/>
    <property type="match status" value="1"/>
</dbReference>
<protein>
    <submittedName>
        <fullName evidence="7">Alcohol dehydrogenase</fullName>
    </submittedName>
</protein>
<name>A0A3E0VCD5_9MICO</name>
<dbReference type="AlphaFoldDB" id="A0A3E0VCD5"/>
<dbReference type="InterPro" id="IPR011032">
    <property type="entry name" value="GroES-like_sf"/>
</dbReference>
<dbReference type="InterPro" id="IPR013154">
    <property type="entry name" value="ADH-like_N"/>
</dbReference>